<dbReference type="PANTHER" id="PTHR33990:SF1">
    <property type="entry name" value="PROTEIN YJDN"/>
    <property type="match status" value="1"/>
</dbReference>
<dbReference type="Proteomes" id="UP001251524">
    <property type="component" value="Unassembled WGS sequence"/>
</dbReference>
<dbReference type="EMBL" id="JAVDVY010000003">
    <property type="protein sequence ID" value="MDR7135989.1"/>
    <property type="molecule type" value="Genomic_DNA"/>
</dbReference>
<evidence type="ECO:0000259" key="1">
    <source>
        <dbReference type="Pfam" id="PF06983"/>
    </source>
</evidence>
<accession>A0ABU1WEF8</accession>
<proteinExistence type="predicted"/>
<comment type="caution">
    <text evidence="2">The sequence shown here is derived from an EMBL/GenBank/DDBJ whole genome shotgun (WGS) entry which is preliminary data.</text>
</comment>
<dbReference type="Gene3D" id="3.10.180.10">
    <property type="entry name" value="2,3-Dihydroxybiphenyl 1,2-Dioxygenase, domain 1"/>
    <property type="match status" value="1"/>
</dbReference>
<dbReference type="PANTHER" id="PTHR33990">
    <property type="entry name" value="PROTEIN YJDN-RELATED"/>
    <property type="match status" value="1"/>
</dbReference>
<sequence>MKIEPYLFFNGRCEEAIEFYRQAVGAKVEALIRFRESPEPPNPDCPVPPGWEDKVMHGSFRIGETLVMASDGHGGAPAEFRGFGLSITVKDAAEAKKVFDALADGGQVQAPLSPTFFSPSFGMAVDRFGVMWMVIALPT</sequence>
<dbReference type="CDD" id="cd06588">
    <property type="entry name" value="PhnB_like"/>
    <property type="match status" value="1"/>
</dbReference>
<dbReference type="SUPFAM" id="SSF54593">
    <property type="entry name" value="Glyoxalase/Bleomycin resistance protein/Dihydroxybiphenyl dioxygenase"/>
    <property type="match status" value="1"/>
</dbReference>
<evidence type="ECO:0000313" key="2">
    <source>
        <dbReference type="EMBL" id="MDR7135989.1"/>
    </source>
</evidence>
<dbReference type="Pfam" id="PF06983">
    <property type="entry name" value="3-dmu-9_3-mt"/>
    <property type="match status" value="1"/>
</dbReference>
<dbReference type="InterPro" id="IPR029068">
    <property type="entry name" value="Glyas_Bleomycin-R_OHBP_Dase"/>
</dbReference>
<reference evidence="2 3" key="1">
    <citation type="submission" date="2023-07" db="EMBL/GenBank/DDBJ databases">
        <title>Sorghum-associated microbial communities from plants grown in Nebraska, USA.</title>
        <authorList>
            <person name="Schachtman D."/>
        </authorList>
    </citation>
    <scope>NUCLEOTIDE SEQUENCE [LARGE SCALE GENOMIC DNA]</scope>
    <source>
        <strain evidence="2 3">BE198</strain>
    </source>
</reference>
<dbReference type="RefSeq" id="WP_310064097.1">
    <property type="nucleotide sequence ID" value="NZ_JAVDVY010000003.1"/>
</dbReference>
<organism evidence="2 3">
    <name type="scientific">Lysobacter niastensis</name>
    <dbReference type="NCBI Taxonomy" id="380629"/>
    <lineage>
        <taxon>Bacteria</taxon>
        <taxon>Pseudomonadati</taxon>
        <taxon>Pseudomonadota</taxon>
        <taxon>Gammaproteobacteria</taxon>
        <taxon>Lysobacterales</taxon>
        <taxon>Lysobacteraceae</taxon>
        <taxon>Lysobacter</taxon>
    </lineage>
</organism>
<name>A0ABU1WEF8_9GAMM</name>
<evidence type="ECO:0000313" key="3">
    <source>
        <dbReference type="Proteomes" id="UP001251524"/>
    </source>
</evidence>
<feature type="domain" description="PhnB-like" evidence="1">
    <location>
        <begin position="2"/>
        <end position="135"/>
    </location>
</feature>
<gene>
    <name evidence="2" type="ORF">J2X06_003207</name>
</gene>
<dbReference type="InterPro" id="IPR028973">
    <property type="entry name" value="PhnB-like"/>
</dbReference>
<protein>
    <submittedName>
        <fullName evidence="2">PhnB protein</fullName>
    </submittedName>
</protein>
<keyword evidence="3" id="KW-1185">Reference proteome</keyword>